<comment type="caution">
    <text evidence="2">The sequence shown here is derived from an EMBL/GenBank/DDBJ whole genome shotgun (WGS) entry which is preliminary data.</text>
</comment>
<evidence type="ECO:0000313" key="2">
    <source>
        <dbReference type="EMBL" id="MSR91407.1"/>
    </source>
</evidence>
<sequence>MSRINKYRFVNLNYNNNSMKIDDESFFLDCENTMFNLRNGGGKSVLVQMMMAPFVHKRYRDFKDRPFESYFTSNIPTYIMAEWKLENEAGYVLTGMMVRKREVQSDEDSKEKLDIINFISEYRIKNNCDIDSLKIVEEINGHKAVKSYANAKKLFEELKKNPDVKFSYFDMSNSATSKAYFDKLLTYKINYKEWENVIKKINLKESGLSELFANAKNVEGLMKEWFLPAIENKLNKDEDRIKNFREIISDYIIQYKENKHSIDKKAKMELFCKLSGNLYDECDKYIETIEKREELENVMANDIAYLKQSKLNYESEQQELDKDCEALNDALKELMYEEKSLEIYEEEDKRDDIERKLEDLKNYLDSLKSKKEELSKKLNVLRCAKIHKEYMERSQECQDYENRLKVLNSRNKDFAPRINDLGYSIKSILTKELLLAENEQHQNEDLKKSLIEEKKKIEISIEDNNKTIRAMSKDEGDLSSSIRYFDKEQDSFNKKYNENLIRNIEGYFNDHDIFELDKEITDSSAKFEESKKAVNENIFELEEELKSVTRQKETASNKSVQIDRDLKYKNEQAEKYDEDIEKRKEIIKYVDLNESYVFDTDKIRELFYRKIADIKEEENKLRILLEKKKEELLNLESGKVLKLPKDVEKELKKRDINIIYGMDWLRSNSYSEAENKRFIERNPFIPYSLVMNESDINVLKDNPINCYTSAPISIIRREKLTDSLKDNSEIITSINGVEFLISFNDKLLNQKELKNLINSKKDEIVKIENDISVKEDSIMFYEEKKNIIEKSDITLEKYNNLKETIKSLKDELDNTKSDLITYEKKRQEINSKINDGNNEIKKLEKEIERYKNKREAYDNLIASYNIYKENKQKLDNVKDIISACKNSISNLKKDKDKNEESSRECDEKIIHNRENIKAINDDMAVYNMYTSGNIIEKDTEDLKAEYASLTKKISESENELKEKIKISSKKFKDTELELIAKSKKYGIKDSEYTAVLYDVYKENEAEDNLSLCEKDIVKTNDDISPLNGELKFINKTLTKCYKDLKNNFGYDTAKDRSLIFNKNYKEEEASVEFKIKNNRQKSLEVADILSKISSSLSSVSEYGSLLIKENIDTFIKISDLDETLGKLKRDLSKLKEDESKNENSLQRAVYKVQINDEFKDEVFFKEPIDTLLAIVSKPYEFKEQLTMLNDSYNKLMEKLSYDIELIEKEEANVLENLLDYIKTIHENISKLDDNSSITIKDKRIKMLNIIVPEWQENDDLYKVKLREYIEQLRNQCVITLENNESIEELISNNINTSKLYDEVVSLSTINIKLYKIEEDKQRPISWNEVSSNSGGEGFLSAFVILSSLLSYMRKDDSDVFSRREEGKVLIMDNPFAQTNAAHLLKPLMEVAKKSNTQLICLTGLGGDSIYNRFDNIYVLKLISSKIKNGMKYLKGEHAKGNDEAEYDIEMMESSRFKIEDMEQTRLF</sequence>
<dbReference type="RefSeq" id="WP_154531298.1">
    <property type="nucleotide sequence ID" value="NZ_VULX01000010.1"/>
</dbReference>
<evidence type="ECO:0008006" key="4">
    <source>
        <dbReference type="Google" id="ProtNLM"/>
    </source>
</evidence>
<feature type="coiled-coil region" evidence="1">
    <location>
        <begin position="939"/>
        <end position="966"/>
    </location>
</feature>
<proteinExistence type="predicted"/>
<feature type="coiled-coil region" evidence="1">
    <location>
        <begin position="750"/>
        <end position="863"/>
    </location>
</feature>
<accession>A0A7X2MYH5</accession>
<evidence type="ECO:0000256" key="1">
    <source>
        <dbReference type="SAM" id="Coils"/>
    </source>
</evidence>
<dbReference type="EMBL" id="VULX01000010">
    <property type="protein sequence ID" value="MSR91407.1"/>
    <property type="molecule type" value="Genomic_DNA"/>
</dbReference>
<evidence type="ECO:0000313" key="3">
    <source>
        <dbReference type="Proteomes" id="UP000460287"/>
    </source>
</evidence>
<keyword evidence="1" id="KW-0175">Coiled coil</keyword>
<feature type="coiled-coil region" evidence="1">
    <location>
        <begin position="524"/>
        <end position="558"/>
    </location>
</feature>
<keyword evidence="3" id="KW-1185">Reference proteome</keyword>
<dbReference type="Proteomes" id="UP000460287">
    <property type="component" value="Unassembled WGS sequence"/>
</dbReference>
<feature type="coiled-coil region" evidence="1">
    <location>
        <begin position="310"/>
        <end position="410"/>
    </location>
</feature>
<protein>
    <recommendedName>
        <fullName evidence="4">Chromosome segregation ATPase</fullName>
    </recommendedName>
</protein>
<reference evidence="2 3" key="1">
    <citation type="submission" date="2019-08" db="EMBL/GenBank/DDBJ databases">
        <title>In-depth cultivation of the pig gut microbiome towards novel bacterial diversity and tailored functional studies.</title>
        <authorList>
            <person name="Wylensek D."/>
            <person name="Hitch T.C.A."/>
            <person name="Clavel T."/>
        </authorList>
    </citation>
    <scope>NUCLEOTIDE SEQUENCE [LARGE SCALE GENOMIC DNA]</scope>
    <source>
        <strain evidence="2 3">WCA-383-APC-5B</strain>
    </source>
</reference>
<gene>
    <name evidence="2" type="ORF">FYJ33_08260</name>
</gene>
<name>A0A7X2MYH5_9CLOT</name>
<organism evidence="2 3">
    <name type="scientific">Inconstantimicrobium porci</name>
    <dbReference type="NCBI Taxonomy" id="2652291"/>
    <lineage>
        <taxon>Bacteria</taxon>
        <taxon>Bacillati</taxon>
        <taxon>Bacillota</taxon>
        <taxon>Clostridia</taxon>
        <taxon>Eubacteriales</taxon>
        <taxon>Clostridiaceae</taxon>
        <taxon>Inconstantimicrobium</taxon>
    </lineage>
</organism>